<evidence type="ECO:0000313" key="2">
    <source>
        <dbReference type="EMBL" id="MDP2500210.1"/>
    </source>
</evidence>
<evidence type="ECO:0000256" key="1">
    <source>
        <dbReference type="SAM" id="MobiDB-lite"/>
    </source>
</evidence>
<protein>
    <submittedName>
        <fullName evidence="2">Uncharacterized protein</fullName>
    </submittedName>
</protein>
<proteinExistence type="predicted"/>
<dbReference type="RefSeq" id="WP_157936388.1">
    <property type="nucleotide sequence ID" value="NZ_CAWNTE010000012.1"/>
</dbReference>
<gene>
    <name evidence="2" type="ORF">Q8W42_05780</name>
</gene>
<sequence length="46" mass="5201">MKRKKEDVDNPYMDSYPHPPDIPQEVTPLGVVEGMYNFDDASGFVA</sequence>
<dbReference type="EMBL" id="JAUYVL010000002">
    <property type="protein sequence ID" value="MDP2500210.1"/>
    <property type="molecule type" value="Genomic_DNA"/>
</dbReference>
<organism evidence="2 3">
    <name type="scientific">Vibrio splendidus</name>
    <dbReference type="NCBI Taxonomy" id="29497"/>
    <lineage>
        <taxon>Bacteria</taxon>
        <taxon>Pseudomonadati</taxon>
        <taxon>Pseudomonadota</taxon>
        <taxon>Gammaproteobacteria</taxon>
        <taxon>Vibrionales</taxon>
        <taxon>Vibrionaceae</taxon>
        <taxon>Vibrio</taxon>
    </lineage>
</organism>
<evidence type="ECO:0000313" key="3">
    <source>
        <dbReference type="Proteomes" id="UP001177935"/>
    </source>
</evidence>
<accession>A0AB35MVK5</accession>
<reference evidence="2" key="1">
    <citation type="submission" date="2023-07" db="EMBL/GenBank/DDBJ databases">
        <title>Genome content predicts the carbon catabolic preferences of heterotrophic bacteria.</title>
        <authorList>
            <person name="Gralka M."/>
        </authorList>
    </citation>
    <scope>NUCLEOTIDE SEQUENCE</scope>
    <source>
        <strain evidence="2">6E02</strain>
    </source>
</reference>
<dbReference type="Proteomes" id="UP001177935">
    <property type="component" value="Unassembled WGS sequence"/>
</dbReference>
<comment type="caution">
    <text evidence="2">The sequence shown here is derived from an EMBL/GenBank/DDBJ whole genome shotgun (WGS) entry which is preliminary data.</text>
</comment>
<feature type="region of interest" description="Disordered" evidence="1">
    <location>
        <begin position="1"/>
        <end position="25"/>
    </location>
</feature>
<dbReference type="AlphaFoldDB" id="A0AB35MVK5"/>
<name>A0AB35MVK5_VIBSP</name>